<protein>
    <recommendedName>
        <fullName evidence="3">Protein kinase domain-containing protein</fullName>
    </recommendedName>
</protein>
<proteinExistence type="predicted"/>
<dbReference type="OrthoDB" id="2156052at2759"/>
<organism evidence="1 2">
    <name type="scientific">Aspergillus glaucus CBS 516.65</name>
    <dbReference type="NCBI Taxonomy" id="1160497"/>
    <lineage>
        <taxon>Eukaryota</taxon>
        <taxon>Fungi</taxon>
        <taxon>Dikarya</taxon>
        <taxon>Ascomycota</taxon>
        <taxon>Pezizomycotina</taxon>
        <taxon>Eurotiomycetes</taxon>
        <taxon>Eurotiomycetidae</taxon>
        <taxon>Eurotiales</taxon>
        <taxon>Aspergillaceae</taxon>
        <taxon>Aspergillus</taxon>
        <taxon>Aspergillus subgen. Aspergillus</taxon>
    </lineage>
</organism>
<dbReference type="VEuPathDB" id="FungiDB:ASPGLDRAFT_86365"/>
<name>A0A1L9V3Y1_ASPGL</name>
<dbReference type="InterPro" id="IPR011009">
    <property type="entry name" value="Kinase-like_dom_sf"/>
</dbReference>
<dbReference type="GeneID" id="34466642"/>
<evidence type="ECO:0008006" key="3">
    <source>
        <dbReference type="Google" id="ProtNLM"/>
    </source>
</evidence>
<dbReference type="STRING" id="1160497.A0A1L9V3Y1"/>
<accession>A0A1L9V3Y1</accession>
<sequence>MAADTRSTWKSWCKWSSSSWMRTWIVIALRWGGCGSYGAPFKVTCAAYGYTVVGKGTTSRLWKEVSREAEIYRVLRRVQGSAVPVFPGRIDLAQVYFLHGAGEIRHMLLMGWGGDSVGRIKHDENIQRAISRSEKKIRSLGVFHQDLRPENILWDPELKWALIIDFHRCTLDHRPIHRRPRSLKRLLSGTEEWEVK</sequence>
<dbReference type="SUPFAM" id="SSF56112">
    <property type="entry name" value="Protein kinase-like (PK-like)"/>
    <property type="match status" value="1"/>
</dbReference>
<evidence type="ECO:0000313" key="2">
    <source>
        <dbReference type="Proteomes" id="UP000184300"/>
    </source>
</evidence>
<dbReference type="Pfam" id="PF06293">
    <property type="entry name" value="Kdo"/>
    <property type="match status" value="1"/>
</dbReference>
<keyword evidence="2" id="KW-1185">Reference proteome</keyword>
<reference evidence="2" key="1">
    <citation type="journal article" date="2017" name="Genome Biol.">
        <title>Comparative genomics reveals high biological diversity and specific adaptations in the industrially and medically important fungal genus Aspergillus.</title>
        <authorList>
            <person name="de Vries R.P."/>
            <person name="Riley R."/>
            <person name="Wiebenga A."/>
            <person name="Aguilar-Osorio G."/>
            <person name="Amillis S."/>
            <person name="Uchima C.A."/>
            <person name="Anderluh G."/>
            <person name="Asadollahi M."/>
            <person name="Askin M."/>
            <person name="Barry K."/>
            <person name="Battaglia E."/>
            <person name="Bayram O."/>
            <person name="Benocci T."/>
            <person name="Braus-Stromeyer S.A."/>
            <person name="Caldana C."/>
            <person name="Canovas D."/>
            <person name="Cerqueira G.C."/>
            <person name="Chen F."/>
            <person name="Chen W."/>
            <person name="Choi C."/>
            <person name="Clum A."/>
            <person name="Dos Santos R.A."/>
            <person name="Damasio A.R."/>
            <person name="Diallinas G."/>
            <person name="Emri T."/>
            <person name="Fekete E."/>
            <person name="Flipphi M."/>
            <person name="Freyberg S."/>
            <person name="Gallo A."/>
            <person name="Gournas C."/>
            <person name="Habgood R."/>
            <person name="Hainaut M."/>
            <person name="Harispe M.L."/>
            <person name="Henrissat B."/>
            <person name="Hilden K.S."/>
            <person name="Hope R."/>
            <person name="Hossain A."/>
            <person name="Karabika E."/>
            <person name="Karaffa L."/>
            <person name="Karanyi Z."/>
            <person name="Krasevec N."/>
            <person name="Kuo A."/>
            <person name="Kusch H."/>
            <person name="LaButti K."/>
            <person name="Lagendijk E.L."/>
            <person name="Lapidus A."/>
            <person name="Levasseur A."/>
            <person name="Lindquist E."/>
            <person name="Lipzen A."/>
            <person name="Logrieco A.F."/>
            <person name="MacCabe A."/>
            <person name="Maekelae M.R."/>
            <person name="Malavazi I."/>
            <person name="Melin P."/>
            <person name="Meyer V."/>
            <person name="Mielnichuk N."/>
            <person name="Miskei M."/>
            <person name="Molnar A.P."/>
            <person name="Mule G."/>
            <person name="Ngan C.Y."/>
            <person name="Orejas M."/>
            <person name="Orosz E."/>
            <person name="Ouedraogo J.P."/>
            <person name="Overkamp K.M."/>
            <person name="Park H.-S."/>
            <person name="Perrone G."/>
            <person name="Piumi F."/>
            <person name="Punt P.J."/>
            <person name="Ram A.F."/>
            <person name="Ramon A."/>
            <person name="Rauscher S."/>
            <person name="Record E."/>
            <person name="Riano-Pachon D.M."/>
            <person name="Robert V."/>
            <person name="Roehrig J."/>
            <person name="Ruller R."/>
            <person name="Salamov A."/>
            <person name="Salih N.S."/>
            <person name="Samson R.A."/>
            <person name="Sandor E."/>
            <person name="Sanguinetti M."/>
            <person name="Schuetze T."/>
            <person name="Sepcic K."/>
            <person name="Shelest E."/>
            <person name="Sherlock G."/>
            <person name="Sophianopoulou V."/>
            <person name="Squina F.M."/>
            <person name="Sun H."/>
            <person name="Susca A."/>
            <person name="Todd R.B."/>
            <person name="Tsang A."/>
            <person name="Unkles S.E."/>
            <person name="van de Wiele N."/>
            <person name="van Rossen-Uffink D."/>
            <person name="Oliveira J.V."/>
            <person name="Vesth T.C."/>
            <person name="Visser J."/>
            <person name="Yu J.-H."/>
            <person name="Zhou M."/>
            <person name="Andersen M.R."/>
            <person name="Archer D.B."/>
            <person name="Baker S.E."/>
            <person name="Benoit I."/>
            <person name="Brakhage A.A."/>
            <person name="Braus G.H."/>
            <person name="Fischer R."/>
            <person name="Frisvad J.C."/>
            <person name="Goldman G.H."/>
            <person name="Houbraken J."/>
            <person name="Oakley B."/>
            <person name="Pocsi I."/>
            <person name="Scazzocchio C."/>
            <person name="Seiboth B."/>
            <person name="vanKuyk P.A."/>
            <person name="Wortman J."/>
            <person name="Dyer P.S."/>
            <person name="Grigoriev I.V."/>
        </authorList>
    </citation>
    <scope>NUCLEOTIDE SEQUENCE [LARGE SCALE GENOMIC DNA]</scope>
    <source>
        <strain evidence="2">CBS 516.65</strain>
    </source>
</reference>
<dbReference type="Gene3D" id="1.10.510.10">
    <property type="entry name" value="Transferase(Phosphotransferase) domain 1"/>
    <property type="match status" value="1"/>
</dbReference>
<dbReference type="Proteomes" id="UP000184300">
    <property type="component" value="Unassembled WGS sequence"/>
</dbReference>
<dbReference type="RefSeq" id="XP_022395342.1">
    <property type="nucleotide sequence ID" value="XM_022550382.1"/>
</dbReference>
<dbReference type="AlphaFoldDB" id="A0A1L9V3Y1"/>
<gene>
    <name evidence="1" type="ORF">ASPGLDRAFT_86365</name>
</gene>
<dbReference type="EMBL" id="KV878930">
    <property type="protein sequence ID" value="OJJ78644.1"/>
    <property type="molecule type" value="Genomic_DNA"/>
</dbReference>
<evidence type="ECO:0000313" key="1">
    <source>
        <dbReference type="EMBL" id="OJJ78644.1"/>
    </source>
</evidence>